<sequence>MGPQSWYKVGFPCNYFVWIDDEIYKRGRYVILQQRKRITYLEARLNVCKKRLNGGGRFLMWQGFLVFVSGFSACLSIH</sequence>
<protein>
    <submittedName>
        <fullName evidence="2">Uncharacterized protein</fullName>
    </submittedName>
</protein>
<evidence type="ECO:0000313" key="3">
    <source>
        <dbReference type="Proteomes" id="UP001163823"/>
    </source>
</evidence>
<name>A0AAD7Q5N6_QUISA</name>
<gene>
    <name evidence="2" type="ORF">O6P43_005178</name>
</gene>
<feature type="transmembrane region" description="Helical" evidence="1">
    <location>
        <begin position="59"/>
        <end position="77"/>
    </location>
</feature>
<keyword evidence="3" id="KW-1185">Reference proteome</keyword>
<dbReference type="Proteomes" id="UP001163823">
    <property type="component" value="Chromosome 3"/>
</dbReference>
<reference evidence="2" key="1">
    <citation type="journal article" date="2023" name="Science">
        <title>Elucidation of the pathway for biosynthesis of saponin adjuvants from the soapbark tree.</title>
        <authorList>
            <person name="Reed J."/>
            <person name="Orme A."/>
            <person name="El-Demerdash A."/>
            <person name="Owen C."/>
            <person name="Martin L.B.B."/>
            <person name="Misra R.C."/>
            <person name="Kikuchi S."/>
            <person name="Rejzek M."/>
            <person name="Martin A.C."/>
            <person name="Harkess A."/>
            <person name="Leebens-Mack J."/>
            <person name="Louveau T."/>
            <person name="Stephenson M.J."/>
            <person name="Osbourn A."/>
        </authorList>
    </citation>
    <scope>NUCLEOTIDE SEQUENCE</scope>
    <source>
        <strain evidence="2">S10</strain>
    </source>
</reference>
<keyword evidence="1" id="KW-1133">Transmembrane helix</keyword>
<keyword evidence="1" id="KW-0812">Transmembrane</keyword>
<evidence type="ECO:0000256" key="1">
    <source>
        <dbReference type="SAM" id="Phobius"/>
    </source>
</evidence>
<organism evidence="2 3">
    <name type="scientific">Quillaja saponaria</name>
    <name type="common">Soap bark tree</name>
    <dbReference type="NCBI Taxonomy" id="32244"/>
    <lineage>
        <taxon>Eukaryota</taxon>
        <taxon>Viridiplantae</taxon>
        <taxon>Streptophyta</taxon>
        <taxon>Embryophyta</taxon>
        <taxon>Tracheophyta</taxon>
        <taxon>Spermatophyta</taxon>
        <taxon>Magnoliopsida</taxon>
        <taxon>eudicotyledons</taxon>
        <taxon>Gunneridae</taxon>
        <taxon>Pentapetalae</taxon>
        <taxon>rosids</taxon>
        <taxon>fabids</taxon>
        <taxon>Fabales</taxon>
        <taxon>Quillajaceae</taxon>
        <taxon>Quillaja</taxon>
    </lineage>
</organism>
<evidence type="ECO:0000313" key="2">
    <source>
        <dbReference type="EMBL" id="KAJ7975224.1"/>
    </source>
</evidence>
<dbReference type="EMBL" id="JARAOO010000003">
    <property type="protein sequence ID" value="KAJ7975224.1"/>
    <property type="molecule type" value="Genomic_DNA"/>
</dbReference>
<proteinExistence type="predicted"/>
<dbReference type="KEGG" id="qsa:O6P43_005178"/>
<dbReference type="AlphaFoldDB" id="A0AAD7Q5N6"/>
<keyword evidence="1" id="KW-0472">Membrane</keyword>
<accession>A0AAD7Q5N6</accession>
<comment type="caution">
    <text evidence="2">The sequence shown here is derived from an EMBL/GenBank/DDBJ whole genome shotgun (WGS) entry which is preliminary data.</text>
</comment>